<evidence type="ECO:0000313" key="4">
    <source>
        <dbReference type="Proteomes" id="UP000187406"/>
    </source>
</evidence>
<keyword evidence="4" id="KW-1185">Reference proteome</keyword>
<sequence length="118" mass="13045">MSSIDDTSDHNMQSTTRRAVQLQGPRPAPLMVNKSSPKIKKPHQAPVVIYLNSPKIIHVRQEEFMGIVQRLTGKHAAAAGQQDYESEGNCGDPGVDSRFSIEPSLNEYPSFRIDINGN</sequence>
<dbReference type="EMBL" id="BDDD01000328">
    <property type="protein sequence ID" value="GAV63899.1"/>
    <property type="molecule type" value="Genomic_DNA"/>
</dbReference>
<dbReference type="GO" id="GO:0005634">
    <property type="term" value="C:nucleus"/>
    <property type="evidence" value="ECO:0007669"/>
    <property type="project" value="TreeGrafter"/>
</dbReference>
<dbReference type="InterPro" id="IPR008889">
    <property type="entry name" value="VQ"/>
</dbReference>
<proteinExistence type="predicted"/>
<evidence type="ECO:0000259" key="2">
    <source>
        <dbReference type="Pfam" id="PF05678"/>
    </source>
</evidence>
<evidence type="ECO:0000313" key="3">
    <source>
        <dbReference type="EMBL" id="GAV63899.1"/>
    </source>
</evidence>
<protein>
    <submittedName>
        <fullName evidence="3">VQ domain-containing protein</fullName>
    </submittedName>
</protein>
<evidence type="ECO:0000256" key="1">
    <source>
        <dbReference type="SAM" id="MobiDB-lite"/>
    </source>
</evidence>
<name>A0A1Q3B7J2_CEPFO</name>
<dbReference type="AlphaFoldDB" id="A0A1Q3B7J2"/>
<dbReference type="STRING" id="3775.A0A1Q3B7J2"/>
<dbReference type="InterPro" id="IPR039607">
    <property type="entry name" value="VQ_8/17/18/20/21/25"/>
</dbReference>
<accession>A0A1Q3B7J2</accession>
<reference evidence="4" key="1">
    <citation type="submission" date="2016-04" db="EMBL/GenBank/DDBJ databases">
        <title>Cephalotus genome sequencing.</title>
        <authorList>
            <person name="Fukushima K."/>
            <person name="Hasebe M."/>
            <person name="Fang X."/>
        </authorList>
    </citation>
    <scope>NUCLEOTIDE SEQUENCE [LARGE SCALE GENOMIC DNA]</scope>
    <source>
        <strain evidence="4">cv. St1</strain>
    </source>
</reference>
<gene>
    <name evidence="3" type="ORF">CFOL_v3_07417</name>
</gene>
<feature type="domain" description="VQ" evidence="2">
    <location>
        <begin position="53"/>
        <end position="77"/>
    </location>
</feature>
<organism evidence="3 4">
    <name type="scientific">Cephalotus follicularis</name>
    <name type="common">Albany pitcher plant</name>
    <dbReference type="NCBI Taxonomy" id="3775"/>
    <lineage>
        <taxon>Eukaryota</taxon>
        <taxon>Viridiplantae</taxon>
        <taxon>Streptophyta</taxon>
        <taxon>Embryophyta</taxon>
        <taxon>Tracheophyta</taxon>
        <taxon>Spermatophyta</taxon>
        <taxon>Magnoliopsida</taxon>
        <taxon>eudicotyledons</taxon>
        <taxon>Gunneridae</taxon>
        <taxon>Pentapetalae</taxon>
        <taxon>rosids</taxon>
        <taxon>fabids</taxon>
        <taxon>Oxalidales</taxon>
        <taxon>Cephalotaceae</taxon>
        <taxon>Cephalotus</taxon>
    </lineage>
</organism>
<feature type="region of interest" description="Disordered" evidence="1">
    <location>
        <begin position="1"/>
        <end position="39"/>
    </location>
</feature>
<dbReference type="OrthoDB" id="1518325at2759"/>
<feature type="compositionally biased region" description="Polar residues" evidence="1">
    <location>
        <begin position="1"/>
        <end position="18"/>
    </location>
</feature>
<dbReference type="PANTHER" id="PTHR33143:SF63">
    <property type="entry name" value="F16F4.1 PROTEIN"/>
    <property type="match status" value="1"/>
</dbReference>
<comment type="caution">
    <text evidence="3">The sequence shown here is derived from an EMBL/GenBank/DDBJ whole genome shotgun (WGS) entry which is preliminary data.</text>
</comment>
<dbReference type="PANTHER" id="PTHR33143">
    <property type="entry name" value="F16F4.1 PROTEIN-RELATED"/>
    <property type="match status" value="1"/>
</dbReference>
<dbReference type="Pfam" id="PF05678">
    <property type="entry name" value="VQ"/>
    <property type="match status" value="1"/>
</dbReference>
<dbReference type="InParanoid" id="A0A1Q3B7J2"/>
<dbReference type="Proteomes" id="UP000187406">
    <property type="component" value="Unassembled WGS sequence"/>
</dbReference>